<dbReference type="EMBL" id="JAJUPA010000010">
    <property type="protein sequence ID" value="MCQ9630445.1"/>
    <property type="molecule type" value="Genomic_DNA"/>
</dbReference>
<dbReference type="PANTHER" id="PTHR30185">
    <property type="entry name" value="CRYPTIC BETA-GLUCOSIDE BGL OPERON ANTITERMINATOR"/>
    <property type="match status" value="1"/>
</dbReference>
<accession>A0ABT1WXK1</accession>
<feature type="domain" description="PRD" evidence="7">
    <location>
        <begin position="172"/>
        <end position="280"/>
    </location>
</feature>
<keyword evidence="1" id="KW-0677">Repeat</keyword>
<dbReference type="SMART" id="SM01061">
    <property type="entry name" value="CAT_RBD"/>
    <property type="match status" value="1"/>
</dbReference>
<dbReference type="SUPFAM" id="SSF50151">
    <property type="entry name" value="SacY-like RNA-binding domain"/>
    <property type="match status" value="1"/>
</dbReference>
<dbReference type="InterPro" id="IPR050661">
    <property type="entry name" value="BglG_antiterminators"/>
</dbReference>
<evidence type="ECO:0000256" key="6">
    <source>
        <dbReference type="ARBA" id="ARBA00038510"/>
    </source>
</evidence>
<evidence type="ECO:0000313" key="8">
    <source>
        <dbReference type="EMBL" id="MCQ9630445.1"/>
    </source>
</evidence>
<evidence type="ECO:0000259" key="7">
    <source>
        <dbReference type="PROSITE" id="PS51372"/>
    </source>
</evidence>
<dbReference type="InterPro" id="IPR036634">
    <property type="entry name" value="PRD_sf"/>
</dbReference>
<reference evidence="8 9" key="1">
    <citation type="submission" date="2021-12" db="EMBL/GenBank/DDBJ databases">
        <title>Identification and characterization of A. suis stains in western Canada.</title>
        <authorList>
            <person name="Kulathunga D.G.R.S."/>
            <person name="De Oliveira Costa M."/>
        </authorList>
    </citation>
    <scope>NUCLEOTIDE SEQUENCE [LARGE SCALE GENOMIC DNA]</scope>
    <source>
        <strain evidence="8 9">18_292</strain>
    </source>
</reference>
<dbReference type="InterPro" id="IPR004341">
    <property type="entry name" value="CAT_RNA-bd_dom"/>
</dbReference>
<dbReference type="GeneID" id="34290754"/>
<dbReference type="InterPro" id="IPR036650">
    <property type="entry name" value="CAT_RNA-bd_dom_sf"/>
</dbReference>
<dbReference type="Gene3D" id="2.30.24.10">
    <property type="entry name" value="CAT RNA-binding domain"/>
    <property type="match status" value="1"/>
</dbReference>
<dbReference type="InterPro" id="IPR011608">
    <property type="entry name" value="PRD"/>
</dbReference>
<protein>
    <submittedName>
        <fullName evidence="8">PRD domain-containing protein</fullName>
    </submittedName>
</protein>
<evidence type="ECO:0000256" key="1">
    <source>
        <dbReference type="ARBA" id="ARBA00022737"/>
    </source>
</evidence>
<dbReference type="InterPro" id="IPR001550">
    <property type="entry name" value="Transcrpt_antitermin_CS"/>
</dbReference>
<dbReference type="Proteomes" id="UP001206331">
    <property type="component" value="Unassembled WGS sequence"/>
</dbReference>
<feature type="domain" description="PRD" evidence="7">
    <location>
        <begin position="66"/>
        <end position="171"/>
    </location>
</feature>
<evidence type="ECO:0000256" key="2">
    <source>
        <dbReference type="ARBA" id="ARBA00022884"/>
    </source>
</evidence>
<evidence type="ECO:0000256" key="3">
    <source>
        <dbReference type="ARBA" id="ARBA00023015"/>
    </source>
</evidence>
<dbReference type="PANTHER" id="PTHR30185:SF15">
    <property type="entry name" value="CRYPTIC BETA-GLUCOSIDE BGL OPERON ANTITERMINATOR"/>
    <property type="match status" value="1"/>
</dbReference>
<dbReference type="RefSeq" id="WP_014992325.1">
    <property type="nucleotide sequence ID" value="NZ_CP090556.1"/>
</dbReference>
<dbReference type="PROSITE" id="PS00654">
    <property type="entry name" value="PRD_1"/>
    <property type="match status" value="1"/>
</dbReference>
<keyword evidence="2" id="KW-0694">RNA-binding</keyword>
<evidence type="ECO:0000313" key="9">
    <source>
        <dbReference type="Proteomes" id="UP001206331"/>
    </source>
</evidence>
<dbReference type="SUPFAM" id="SSF63520">
    <property type="entry name" value="PTS-regulatory domain, PRD"/>
    <property type="match status" value="2"/>
</dbReference>
<proteinExistence type="inferred from homology"/>
<evidence type="ECO:0000256" key="5">
    <source>
        <dbReference type="ARBA" id="ARBA00023163"/>
    </source>
</evidence>
<comment type="similarity">
    <text evidence="6">Belongs to the transcriptional antiterminator BglG family.</text>
</comment>
<dbReference type="NCBIfam" id="NF046042">
    <property type="entry name" value="LicT"/>
    <property type="match status" value="1"/>
</dbReference>
<dbReference type="PROSITE" id="PS51372">
    <property type="entry name" value="PRD_2"/>
    <property type="match status" value="2"/>
</dbReference>
<sequence>MLKITKVFNNNAVLAENELQTELVVLGKGVAFAKKLGDCVDADLIEKTFSLNKSPFTPHLIALLEQIPPIYFQLTNQIVNEANKQLGTPLSNSIYVSLTDHLFHAIERAKNNQQIPNALTYEIQRLYRAEFALGLFAIAKIHEHLKVELDEHEAAFIALHIFNARTDGSTMHDTYQATQIIKDILRLVRLQFNHHFDEDSYDFQRFLTHLQHFAQRFFISGQHSTGDDDFLYQQTKLAYPKAYQCVEKINHYLQQHYQKSLNQDEQLYLTIHIQRVVKSK</sequence>
<dbReference type="Gene3D" id="1.10.1790.10">
    <property type="entry name" value="PRD domain"/>
    <property type="match status" value="2"/>
</dbReference>
<dbReference type="Pfam" id="PF00874">
    <property type="entry name" value="PRD"/>
    <property type="match status" value="2"/>
</dbReference>
<evidence type="ECO:0000256" key="4">
    <source>
        <dbReference type="ARBA" id="ARBA00023159"/>
    </source>
</evidence>
<gene>
    <name evidence="8" type="ORF">LZL92_09120</name>
</gene>
<keyword evidence="4" id="KW-0010">Activator</keyword>
<keyword evidence="9" id="KW-1185">Reference proteome</keyword>
<dbReference type="Pfam" id="PF03123">
    <property type="entry name" value="CAT_RBD"/>
    <property type="match status" value="1"/>
</dbReference>
<name>A0ABT1WXK1_ACTSU</name>
<keyword evidence="3" id="KW-0805">Transcription regulation</keyword>
<organism evidence="8 9">
    <name type="scientific">Actinobacillus suis</name>
    <dbReference type="NCBI Taxonomy" id="716"/>
    <lineage>
        <taxon>Bacteria</taxon>
        <taxon>Pseudomonadati</taxon>
        <taxon>Pseudomonadota</taxon>
        <taxon>Gammaproteobacteria</taxon>
        <taxon>Pasteurellales</taxon>
        <taxon>Pasteurellaceae</taxon>
        <taxon>Actinobacillus</taxon>
    </lineage>
</organism>
<keyword evidence="5" id="KW-0804">Transcription</keyword>
<comment type="caution">
    <text evidence="8">The sequence shown here is derived from an EMBL/GenBank/DDBJ whole genome shotgun (WGS) entry which is preliminary data.</text>
</comment>